<evidence type="ECO:0000313" key="2">
    <source>
        <dbReference type="EMBL" id="GGZ37961.1"/>
    </source>
</evidence>
<keyword evidence="1" id="KW-0472">Membrane</keyword>
<protein>
    <submittedName>
        <fullName evidence="2">Uncharacterized protein</fullName>
    </submittedName>
</protein>
<keyword evidence="1" id="KW-0812">Transmembrane</keyword>
<dbReference type="AlphaFoldDB" id="A0A918UW01"/>
<evidence type="ECO:0000256" key="1">
    <source>
        <dbReference type="SAM" id="Phobius"/>
    </source>
</evidence>
<feature type="transmembrane region" description="Helical" evidence="1">
    <location>
        <begin position="9"/>
        <end position="29"/>
    </location>
</feature>
<dbReference type="EMBL" id="BMWX01000007">
    <property type="protein sequence ID" value="GGZ37961.1"/>
    <property type="molecule type" value="Genomic_DNA"/>
</dbReference>
<keyword evidence="1" id="KW-1133">Transmembrane helix</keyword>
<name>A0A918UW01_9BACT</name>
<evidence type="ECO:0000313" key="3">
    <source>
        <dbReference type="Proteomes" id="UP000619457"/>
    </source>
</evidence>
<dbReference type="Proteomes" id="UP000619457">
    <property type="component" value="Unassembled WGS sequence"/>
</dbReference>
<reference evidence="2" key="2">
    <citation type="submission" date="2020-09" db="EMBL/GenBank/DDBJ databases">
        <authorList>
            <person name="Sun Q."/>
            <person name="Kim S."/>
        </authorList>
    </citation>
    <scope>NUCLEOTIDE SEQUENCE</scope>
    <source>
        <strain evidence="2">KCTC 12368</strain>
    </source>
</reference>
<accession>A0A918UW01</accession>
<sequence>MKKYISNTILFILFTSLFYLTLLFLWGRYAPTIFKPTISYHLGSQGHLYSRLSEVKNYGDVDILFLGSSHAYRGFDTRVFQKNGYKSFNLGSSSQTPAQTKVLLNRYFERLNPKLVIYEVYPTIFTLDGVESSLDIIANDKNDSESLKMALKINNIKTYNTLVYAFMNDLFGFNKSFSESAVKGSDKYVPGGYVEKEIGFYQPSELEKKEISILDYQLENFSEIVQLVENKNIELILVYAPIPKVNYDSYINTGYFDSLMSRYSEYYNFNEIISLDDSLHFQDSHHLNQNGVNLFNEKLIEILNQK</sequence>
<dbReference type="SUPFAM" id="SSF52266">
    <property type="entry name" value="SGNH hydrolase"/>
    <property type="match status" value="1"/>
</dbReference>
<gene>
    <name evidence="2" type="ORF">GCM10007049_34030</name>
</gene>
<dbReference type="RefSeq" id="WP_018475716.1">
    <property type="nucleotide sequence ID" value="NZ_BMWX01000007.1"/>
</dbReference>
<proteinExistence type="predicted"/>
<comment type="caution">
    <text evidence="2">The sequence shown here is derived from an EMBL/GenBank/DDBJ whole genome shotgun (WGS) entry which is preliminary data.</text>
</comment>
<keyword evidence="3" id="KW-1185">Reference proteome</keyword>
<reference evidence="2" key="1">
    <citation type="journal article" date="2014" name="Int. J. Syst. Evol. Microbiol.">
        <title>Complete genome sequence of Corynebacterium casei LMG S-19264T (=DSM 44701T), isolated from a smear-ripened cheese.</title>
        <authorList>
            <consortium name="US DOE Joint Genome Institute (JGI-PGF)"/>
            <person name="Walter F."/>
            <person name="Albersmeier A."/>
            <person name="Kalinowski J."/>
            <person name="Ruckert C."/>
        </authorList>
    </citation>
    <scope>NUCLEOTIDE SEQUENCE</scope>
    <source>
        <strain evidence="2">KCTC 12368</strain>
    </source>
</reference>
<organism evidence="2 3">
    <name type="scientific">Echinicola pacifica</name>
    <dbReference type="NCBI Taxonomy" id="346377"/>
    <lineage>
        <taxon>Bacteria</taxon>
        <taxon>Pseudomonadati</taxon>
        <taxon>Bacteroidota</taxon>
        <taxon>Cytophagia</taxon>
        <taxon>Cytophagales</taxon>
        <taxon>Cyclobacteriaceae</taxon>
        <taxon>Echinicola</taxon>
    </lineage>
</organism>